<evidence type="ECO:0000256" key="2">
    <source>
        <dbReference type="ARBA" id="ARBA00022475"/>
    </source>
</evidence>
<proteinExistence type="inferred from homology"/>
<dbReference type="SMART" id="SM00283">
    <property type="entry name" value="MA"/>
    <property type="match status" value="1"/>
</dbReference>
<dbReference type="GO" id="GO:0007165">
    <property type="term" value="P:signal transduction"/>
    <property type="evidence" value="ECO:0007669"/>
    <property type="project" value="UniProtKB-KW"/>
</dbReference>
<dbReference type="PANTHER" id="PTHR32089:SF112">
    <property type="entry name" value="LYSOZYME-LIKE PROTEIN-RELATED"/>
    <property type="match status" value="1"/>
</dbReference>
<dbReference type="PANTHER" id="PTHR32089">
    <property type="entry name" value="METHYL-ACCEPTING CHEMOTAXIS PROTEIN MCPB"/>
    <property type="match status" value="1"/>
</dbReference>
<dbReference type="SMART" id="SM00304">
    <property type="entry name" value="HAMP"/>
    <property type="match status" value="1"/>
</dbReference>
<dbReference type="GO" id="GO:0005886">
    <property type="term" value="C:plasma membrane"/>
    <property type="evidence" value="ECO:0007669"/>
    <property type="project" value="UniProtKB-SubCell"/>
</dbReference>
<evidence type="ECO:0000256" key="6">
    <source>
        <dbReference type="PROSITE-ProRule" id="PRU00284"/>
    </source>
</evidence>
<organism evidence="10 11">
    <name type="scientific">Salipaludibacillus keqinensis</name>
    <dbReference type="NCBI Taxonomy" id="2045207"/>
    <lineage>
        <taxon>Bacteria</taxon>
        <taxon>Bacillati</taxon>
        <taxon>Bacillota</taxon>
        <taxon>Bacilli</taxon>
        <taxon>Bacillales</taxon>
        <taxon>Bacillaceae</taxon>
    </lineage>
</organism>
<comment type="subcellular location">
    <subcellularLocation>
        <location evidence="1">Cell membrane</location>
    </subcellularLocation>
</comment>
<dbReference type="GO" id="GO:0004888">
    <property type="term" value="F:transmembrane signaling receptor activity"/>
    <property type="evidence" value="ECO:0007669"/>
    <property type="project" value="InterPro"/>
</dbReference>
<evidence type="ECO:0000313" key="10">
    <source>
        <dbReference type="EMBL" id="PYZ92299.1"/>
    </source>
</evidence>
<keyword evidence="7" id="KW-0812">Transmembrane</keyword>
<dbReference type="OrthoDB" id="107771at2"/>
<dbReference type="Gene3D" id="1.10.287.950">
    <property type="entry name" value="Methyl-accepting chemotaxis protein"/>
    <property type="match status" value="1"/>
</dbReference>
<feature type="domain" description="Methyl-accepting transducer" evidence="8">
    <location>
        <begin position="278"/>
        <end position="514"/>
    </location>
</feature>
<evidence type="ECO:0000313" key="11">
    <source>
        <dbReference type="Proteomes" id="UP000248214"/>
    </source>
</evidence>
<dbReference type="InterPro" id="IPR004090">
    <property type="entry name" value="Chemotax_Me-accpt_rcpt"/>
</dbReference>
<evidence type="ECO:0008006" key="12">
    <source>
        <dbReference type="Google" id="ProtNLM"/>
    </source>
</evidence>
<dbReference type="Pfam" id="PF00015">
    <property type="entry name" value="MCPsignal"/>
    <property type="match status" value="1"/>
</dbReference>
<keyword evidence="11" id="KW-1185">Reference proteome</keyword>
<keyword evidence="4 6" id="KW-0807">Transducer</keyword>
<dbReference type="CDD" id="cd06225">
    <property type="entry name" value="HAMP"/>
    <property type="match status" value="1"/>
</dbReference>
<evidence type="ECO:0000256" key="7">
    <source>
        <dbReference type="SAM" id="Phobius"/>
    </source>
</evidence>
<evidence type="ECO:0000256" key="4">
    <source>
        <dbReference type="ARBA" id="ARBA00023224"/>
    </source>
</evidence>
<dbReference type="Proteomes" id="UP000248214">
    <property type="component" value="Unassembled WGS sequence"/>
</dbReference>
<dbReference type="Pfam" id="PF00672">
    <property type="entry name" value="HAMP"/>
    <property type="match status" value="1"/>
</dbReference>
<feature type="transmembrane region" description="Helical" evidence="7">
    <location>
        <begin position="179"/>
        <end position="202"/>
    </location>
</feature>
<gene>
    <name evidence="10" type="ORF">CR194_15805</name>
</gene>
<keyword evidence="3 7" id="KW-0472">Membrane</keyword>
<dbReference type="AlphaFoldDB" id="A0A323TAJ6"/>
<keyword evidence="2" id="KW-1003">Cell membrane</keyword>
<reference evidence="10 11" key="1">
    <citation type="submission" date="2017-10" db="EMBL/GenBank/DDBJ databases">
        <title>Bacillus sp. nov., a halophilic bacterium isolated from a Keqin Lake.</title>
        <authorList>
            <person name="Wang H."/>
        </authorList>
    </citation>
    <scope>NUCLEOTIDE SEQUENCE [LARGE SCALE GENOMIC DNA]</scope>
    <source>
        <strain evidence="10 11">KQ-12</strain>
    </source>
</reference>
<protein>
    <recommendedName>
        <fullName evidence="12">Methyl-accepting chemotaxis protein</fullName>
    </recommendedName>
</protein>
<evidence type="ECO:0000259" key="8">
    <source>
        <dbReference type="PROSITE" id="PS50111"/>
    </source>
</evidence>
<dbReference type="PROSITE" id="PS50111">
    <property type="entry name" value="CHEMOTAXIS_TRANSDUC_2"/>
    <property type="match status" value="1"/>
</dbReference>
<evidence type="ECO:0000256" key="5">
    <source>
        <dbReference type="ARBA" id="ARBA00029447"/>
    </source>
</evidence>
<keyword evidence="7" id="KW-1133">Transmembrane helix</keyword>
<feature type="transmembrane region" description="Helical" evidence="7">
    <location>
        <begin position="9"/>
        <end position="29"/>
    </location>
</feature>
<dbReference type="RefSeq" id="WP_110610819.1">
    <property type="nucleotide sequence ID" value="NZ_PDOD01000004.1"/>
</dbReference>
<dbReference type="CDD" id="cd11386">
    <property type="entry name" value="MCP_signal"/>
    <property type="match status" value="1"/>
</dbReference>
<evidence type="ECO:0000259" key="9">
    <source>
        <dbReference type="PROSITE" id="PS50885"/>
    </source>
</evidence>
<comment type="similarity">
    <text evidence="5">Belongs to the methyl-accepting chemotaxis (MCP) protein family.</text>
</comment>
<name>A0A323TAJ6_9BACI</name>
<dbReference type="PRINTS" id="PR00260">
    <property type="entry name" value="CHEMTRNSDUCR"/>
</dbReference>
<dbReference type="InterPro" id="IPR003660">
    <property type="entry name" value="HAMP_dom"/>
</dbReference>
<dbReference type="EMBL" id="PDOD01000004">
    <property type="protein sequence ID" value="PYZ92299.1"/>
    <property type="molecule type" value="Genomic_DNA"/>
</dbReference>
<dbReference type="SUPFAM" id="SSF58104">
    <property type="entry name" value="Methyl-accepting chemotaxis protein (MCP) signaling domain"/>
    <property type="match status" value="1"/>
</dbReference>
<evidence type="ECO:0000256" key="1">
    <source>
        <dbReference type="ARBA" id="ARBA00004236"/>
    </source>
</evidence>
<feature type="domain" description="HAMP" evidence="9">
    <location>
        <begin position="206"/>
        <end position="259"/>
    </location>
</feature>
<accession>A0A323TAJ6</accession>
<comment type="caution">
    <text evidence="10">The sequence shown here is derived from an EMBL/GenBank/DDBJ whole genome shotgun (WGS) entry which is preliminary data.</text>
</comment>
<dbReference type="InterPro" id="IPR004089">
    <property type="entry name" value="MCPsignal_dom"/>
</dbReference>
<dbReference type="PROSITE" id="PS50885">
    <property type="entry name" value="HAMP"/>
    <property type="match status" value="1"/>
</dbReference>
<evidence type="ECO:0000256" key="3">
    <source>
        <dbReference type="ARBA" id="ARBA00023136"/>
    </source>
</evidence>
<sequence>MKFTTLFKILYAVSFVLGVVAITLSFLFVQSLNTFTDTKDRQMEFLELGNTFAEASDYLTEQARQYAVTGHDYYLEQYWTEVEETQRREYVIEELQRLNAPDIELDLLSRAGEESNALVLIEDQAMSEVEQGNLDEAQNLMFSTEYQQSKEAILGPINELQNTMNTRALNEANTAERAMSFFLILLISIILVLITLLLFILISMRRRIIRKLPSFVKLADQVAKGDLSGDAIKVKGKDEIGQLSLAINNMKGELTGLISQSHTSTSHILSSSDEMERNVEKTNQSAEKMNEIFHQVKQESGQQREAARETSKAMEEMAGGVEEVAEFANSLAEKANLMKNTSSKGKVEVENTEKQIVKMNEQTKQVNVKITSLNEDSKQIGNMNNLITNIAEQTNLLALNAAIEASRAGEYGKGFAVVADEIRKLSEQSKTSAATISSLIHNVQTKVDGAVKDIEINEKGSEESVEMMAGVRFKFESMITSIEALTNEIENLSSISEEMSAGTEQVLSSSQEMASISENTASNVETASEMAEEQLGFSSKISESTNDLKRLANELRENINRFNI</sequence>
<dbReference type="GO" id="GO:0006935">
    <property type="term" value="P:chemotaxis"/>
    <property type="evidence" value="ECO:0007669"/>
    <property type="project" value="InterPro"/>
</dbReference>